<dbReference type="InterPro" id="IPR027005">
    <property type="entry name" value="PMT-like"/>
</dbReference>
<keyword evidence="5 10" id="KW-0808">Transferase</keyword>
<accession>A0ABR7SPH7</accession>
<feature type="domain" description="Protein O-mannosyl-transferase C-terminal four TM" evidence="13">
    <location>
        <begin position="483"/>
        <end position="677"/>
    </location>
</feature>
<evidence type="ECO:0000256" key="10">
    <source>
        <dbReference type="RuleBase" id="RU367007"/>
    </source>
</evidence>
<evidence type="ECO:0000256" key="9">
    <source>
        <dbReference type="ARBA" id="ARBA00093617"/>
    </source>
</evidence>
<keyword evidence="8 10" id="KW-0472">Membrane</keyword>
<dbReference type="Pfam" id="PF16192">
    <property type="entry name" value="PMT_4TMC"/>
    <property type="match status" value="1"/>
</dbReference>
<evidence type="ECO:0000259" key="13">
    <source>
        <dbReference type="Pfam" id="PF16192"/>
    </source>
</evidence>
<dbReference type="InterPro" id="IPR003342">
    <property type="entry name" value="ArnT-like_N"/>
</dbReference>
<proteinExistence type="inferred from homology"/>
<feature type="transmembrane region" description="Helical" evidence="10">
    <location>
        <begin position="432"/>
        <end position="453"/>
    </location>
</feature>
<evidence type="ECO:0000256" key="7">
    <source>
        <dbReference type="ARBA" id="ARBA00022989"/>
    </source>
</evidence>
<evidence type="ECO:0000256" key="4">
    <source>
        <dbReference type="ARBA" id="ARBA00022676"/>
    </source>
</evidence>
<gene>
    <name evidence="14" type="ORF">H9Y04_30225</name>
</gene>
<protein>
    <recommendedName>
        <fullName evidence="9 10">Polyprenol-phosphate-mannose--protein mannosyltransferase</fullName>
        <ecNumber evidence="10">2.4.1.-</ecNumber>
    </recommendedName>
</protein>
<name>A0ABR7SPH7_9ACTN</name>
<keyword evidence="7 10" id="KW-1133">Transmembrane helix</keyword>
<evidence type="ECO:0000256" key="5">
    <source>
        <dbReference type="ARBA" id="ARBA00022679"/>
    </source>
</evidence>
<evidence type="ECO:0000256" key="6">
    <source>
        <dbReference type="ARBA" id="ARBA00022692"/>
    </source>
</evidence>
<feature type="transmembrane region" description="Helical" evidence="10">
    <location>
        <begin position="320"/>
        <end position="337"/>
    </location>
</feature>
<feature type="transmembrane region" description="Helical" evidence="10">
    <location>
        <begin position="577"/>
        <end position="594"/>
    </location>
</feature>
<dbReference type="EC" id="2.4.1.-" evidence="10"/>
<comment type="similarity">
    <text evidence="3 10">Belongs to the glycosyltransferase 39 family.</text>
</comment>
<evidence type="ECO:0000313" key="15">
    <source>
        <dbReference type="Proteomes" id="UP000642284"/>
    </source>
</evidence>
<dbReference type="InterPro" id="IPR032421">
    <property type="entry name" value="PMT_4TMC"/>
</dbReference>
<comment type="pathway">
    <text evidence="2 10">Protein modification; protein glycosylation.</text>
</comment>
<keyword evidence="15" id="KW-1185">Reference proteome</keyword>
<dbReference type="PANTHER" id="PTHR10050">
    <property type="entry name" value="DOLICHYL-PHOSPHATE-MANNOSE--PROTEIN MANNOSYLTRANSFERASE"/>
    <property type="match status" value="1"/>
</dbReference>
<evidence type="ECO:0000256" key="1">
    <source>
        <dbReference type="ARBA" id="ARBA00004127"/>
    </source>
</evidence>
<keyword evidence="10" id="KW-1003">Cell membrane</keyword>
<feature type="transmembrane region" description="Helical" evidence="10">
    <location>
        <begin position="296"/>
        <end position="314"/>
    </location>
</feature>
<evidence type="ECO:0000259" key="12">
    <source>
        <dbReference type="Pfam" id="PF02366"/>
    </source>
</evidence>
<dbReference type="PANTHER" id="PTHR10050:SF46">
    <property type="entry name" value="PROTEIN O-MANNOSYL-TRANSFERASE 2"/>
    <property type="match status" value="1"/>
</dbReference>
<feature type="domain" description="ArnT-like N-terminal" evidence="12">
    <location>
        <begin position="179"/>
        <end position="405"/>
    </location>
</feature>
<dbReference type="Proteomes" id="UP000642284">
    <property type="component" value="Unassembled WGS sequence"/>
</dbReference>
<feature type="transmembrane region" description="Helical" evidence="10">
    <location>
        <begin position="600"/>
        <end position="623"/>
    </location>
</feature>
<dbReference type="EMBL" id="JACTVJ010000016">
    <property type="protein sequence ID" value="MBC9716819.1"/>
    <property type="molecule type" value="Genomic_DNA"/>
</dbReference>
<reference evidence="14 15" key="1">
    <citation type="submission" date="2020-08" db="EMBL/GenBank/DDBJ databases">
        <title>Genemic of Streptomyces polyaspartic.</title>
        <authorList>
            <person name="Liu W."/>
        </authorList>
    </citation>
    <scope>NUCLEOTIDE SEQUENCE [LARGE SCALE GENOMIC DNA]</scope>
    <source>
        <strain evidence="14 15">TRM66268-LWL</strain>
    </source>
</reference>
<evidence type="ECO:0000256" key="8">
    <source>
        <dbReference type="ARBA" id="ARBA00023136"/>
    </source>
</evidence>
<comment type="subcellular location">
    <subcellularLocation>
        <location evidence="10">Cell membrane</location>
    </subcellularLocation>
    <subcellularLocation>
        <location evidence="1">Endomembrane system</location>
        <topology evidence="1">Multi-pass membrane protein</topology>
    </subcellularLocation>
</comment>
<feature type="transmembrane region" description="Helical" evidence="10">
    <location>
        <begin position="267"/>
        <end position="284"/>
    </location>
</feature>
<comment type="caution">
    <text evidence="14">The sequence shown here is derived from an EMBL/GenBank/DDBJ whole genome shotgun (WGS) entry which is preliminary data.</text>
</comment>
<keyword evidence="6 10" id="KW-0812">Transmembrane</keyword>
<sequence>MGVPARTRVPCVPVTCHSLAGPHCGAAAGRLRTGSPDGCGPAVDRPLSVRADSLEWGWSPGRAGSVRPPGPAPSASPAGRTWDPHSRVPYDGAVTSAPSPQPTRDSADRPAPDPQQSPAQSWSARLRRFGYAAQPVQDVAQRLDPPYAEPGPRLWSVLKVAPESRPGLTRALGWGGPLLVTLFAGLLRFWNLGKPNAVIFDETYYAKDAWALLKRGYEVNWPKDYNDTVIELGSKVPVGHDPSYVVHPPMGKWVIAAGEWIFGLTPFGWRFMVALLGTLSVLMVCRIGRRMFRSTFLGCLAGLLLAVDGLHLVMSRTALLDLPLMFFVLAAFGALVIDRDKARARLAAALPVDEDGVVRPDAKIAETLRLGWRPWRIAAGVFLGLAFATKWNGGVFLAAFGLMTVLWDVGGRRTAGARRPYVAVLKRDVLPAFVSTVPVFVATYLATWTGWLLHTEKGDRGYLREWGAEHPSSGFGGLFPDWWRSLWHYSHQVWNFHVDLVSPHDYESNPWSWLVLGRPVSYYYESPAPGTANCPTGVREKCASEVLALGTPLLWWAACFAVLYVLWRWFFRRDWRAGAIACAFLAGWLPWLKYQERTIFLFYAVVFVPYLCMALSMMIGSIIGPPGSNERRRVVGVVGAGVLVLLIVWNFIYFWPIYTGHSIPVDSWRARMWFDTWV</sequence>
<evidence type="ECO:0000256" key="3">
    <source>
        <dbReference type="ARBA" id="ARBA00007222"/>
    </source>
</evidence>
<feature type="transmembrane region" description="Helical" evidence="10">
    <location>
        <begin position="635"/>
        <end position="658"/>
    </location>
</feature>
<comment type="function">
    <text evidence="10">Protein O-mannosyltransferase that catalyzes the transfer of a single mannose residue from a polyprenol phospho-mannosyl lipidic donor to the hydroxyl group of selected serine and threonine residues in acceptor proteins.</text>
</comment>
<organism evidence="14 15">
    <name type="scientific">Streptomyces polyasparticus</name>
    <dbReference type="NCBI Taxonomy" id="2767826"/>
    <lineage>
        <taxon>Bacteria</taxon>
        <taxon>Bacillati</taxon>
        <taxon>Actinomycetota</taxon>
        <taxon>Actinomycetes</taxon>
        <taxon>Kitasatosporales</taxon>
        <taxon>Streptomycetaceae</taxon>
        <taxon>Streptomyces</taxon>
    </lineage>
</organism>
<evidence type="ECO:0000256" key="2">
    <source>
        <dbReference type="ARBA" id="ARBA00004922"/>
    </source>
</evidence>
<feature type="transmembrane region" description="Helical" evidence="10">
    <location>
        <begin position="553"/>
        <end position="570"/>
    </location>
</feature>
<evidence type="ECO:0000313" key="14">
    <source>
        <dbReference type="EMBL" id="MBC9716819.1"/>
    </source>
</evidence>
<dbReference type="Pfam" id="PF02366">
    <property type="entry name" value="PMT"/>
    <property type="match status" value="1"/>
</dbReference>
<evidence type="ECO:0000256" key="11">
    <source>
        <dbReference type="SAM" id="MobiDB-lite"/>
    </source>
</evidence>
<keyword evidence="4 10" id="KW-0328">Glycosyltransferase</keyword>
<feature type="region of interest" description="Disordered" evidence="11">
    <location>
        <begin position="55"/>
        <end position="121"/>
    </location>
</feature>